<dbReference type="EMBL" id="SSTD01011467">
    <property type="protein sequence ID" value="TYK09817.1"/>
    <property type="molecule type" value="Genomic_DNA"/>
</dbReference>
<protein>
    <submittedName>
        <fullName evidence="1">Uncharacterized protein</fullName>
    </submittedName>
</protein>
<evidence type="ECO:0000313" key="1">
    <source>
        <dbReference type="EMBL" id="KAA0037865.1"/>
    </source>
</evidence>
<dbReference type="EMBL" id="SSTE01018788">
    <property type="protein sequence ID" value="KAA0037865.1"/>
    <property type="molecule type" value="Genomic_DNA"/>
</dbReference>
<organism evidence="1 3">
    <name type="scientific">Cucumis melo var. makuwa</name>
    <name type="common">Oriental melon</name>
    <dbReference type="NCBI Taxonomy" id="1194695"/>
    <lineage>
        <taxon>Eukaryota</taxon>
        <taxon>Viridiplantae</taxon>
        <taxon>Streptophyta</taxon>
        <taxon>Embryophyta</taxon>
        <taxon>Tracheophyta</taxon>
        <taxon>Spermatophyta</taxon>
        <taxon>Magnoliopsida</taxon>
        <taxon>eudicotyledons</taxon>
        <taxon>Gunneridae</taxon>
        <taxon>Pentapetalae</taxon>
        <taxon>rosids</taxon>
        <taxon>fabids</taxon>
        <taxon>Cucurbitales</taxon>
        <taxon>Cucurbitaceae</taxon>
        <taxon>Benincaseae</taxon>
        <taxon>Cucumis</taxon>
    </lineage>
</organism>
<evidence type="ECO:0000313" key="2">
    <source>
        <dbReference type="EMBL" id="TYK09817.1"/>
    </source>
</evidence>
<dbReference type="OrthoDB" id="348976at2759"/>
<accession>A0A5A7T8R7</accession>
<evidence type="ECO:0000313" key="3">
    <source>
        <dbReference type="Proteomes" id="UP000321393"/>
    </source>
</evidence>
<comment type="caution">
    <text evidence="1">The sequence shown here is derived from an EMBL/GenBank/DDBJ whole genome shotgun (WGS) entry which is preliminary data.</text>
</comment>
<reference evidence="3 4" key="1">
    <citation type="submission" date="2019-08" db="EMBL/GenBank/DDBJ databases">
        <title>Draft genome sequences of two oriental melons (Cucumis melo L. var makuwa).</title>
        <authorList>
            <person name="Kwon S.-Y."/>
        </authorList>
    </citation>
    <scope>NUCLEOTIDE SEQUENCE [LARGE SCALE GENOMIC DNA]</scope>
    <source>
        <strain evidence="4">cv. Chang Bougi</strain>
        <strain evidence="3">cv. SW 3</strain>
        <tissue evidence="1">Leaf</tissue>
    </source>
</reference>
<proteinExistence type="predicted"/>
<dbReference type="Proteomes" id="UP000321947">
    <property type="component" value="Unassembled WGS sequence"/>
</dbReference>
<sequence length="93" mass="10839">MASFYYRQDRKLLRLISSPINKRVDGIRDNQKEEFVVPTVDEVVDILKSDYENAYFVTGVQSVKIEIDGNKLVKARDEWLDVPQRCAAKYNRA</sequence>
<evidence type="ECO:0000313" key="4">
    <source>
        <dbReference type="Proteomes" id="UP000321947"/>
    </source>
</evidence>
<gene>
    <name evidence="2" type="ORF">E5676_scaffold127G001170</name>
    <name evidence="1" type="ORF">E6C27_scaffold36G00280</name>
</gene>
<dbReference type="AlphaFoldDB" id="A0A5A7T8R7"/>
<dbReference type="Proteomes" id="UP000321393">
    <property type="component" value="Unassembled WGS sequence"/>
</dbReference>
<name>A0A5A7T8R7_CUCMM</name>